<feature type="coiled-coil region" evidence="1">
    <location>
        <begin position="148"/>
        <end position="206"/>
    </location>
</feature>
<protein>
    <submittedName>
        <fullName evidence="2">Uncharacterized protein</fullName>
    </submittedName>
</protein>
<dbReference type="Proteomes" id="UP000193100">
    <property type="component" value="Chromosome"/>
</dbReference>
<gene>
    <name evidence="2" type="ORF">MARSALSMR5_02709</name>
</gene>
<evidence type="ECO:0000313" key="3">
    <source>
        <dbReference type="Proteomes" id="UP000193100"/>
    </source>
</evidence>
<evidence type="ECO:0000256" key="1">
    <source>
        <dbReference type="SAM" id="Coils"/>
    </source>
</evidence>
<organism evidence="2 3">
    <name type="scientific">Marinobacter salarius</name>
    <dbReference type="NCBI Taxonomy" id="1420917"/>
    <lineage>
        <taxon>Bacteria</taxon>
        <taxon>Pseudomonadati</taxon>
        <taxon>Pseudomonadota</taxon>
        <taxon>Gammaproteobacteria</taxon>
        <taxon>Pseudomonadales</taxon>
        <taxon>Marinobacteraceae</taxon>
        <taxon>Marinobacter</taxon>
    </lineage>
</organism>
<dbReference type="AlphaFoldDB" id="A0A1W6KBG1"/>
<dbReference type="EMBL" id="CP020931">
    <property type="protein sequence ID" value="ARM84760.1"/>
    <property type="molecule type" value="Genomic_DNA"/>
</dbReference>
<evidence type="ECO:0000313" key="2">
    <source>
        <dbReference type="EMBL" id="ARM84760.1"/>
    </source>
</evidence>
<reference evidence="2 3" key="1">
    <citation type="submission" date="2017-04" db="EMBL/GenBank/DDBJ databases">
        <title>Genome Sequence of Marinobacter salarius strain SMR5 Isolated from a culture of the Diatom Skeletonema marinoi.</title>
        <authorList>
            <person name="Topel M."/>
            <person name="Pinder M.I.M."/>
            <person name="Johansson O.N."/>
            <person name="Kourtchenko O."/>
            <person name="Godhe A."/>
            <person name="Clarke A.K."/>
        </authorList>
    </citation>
    <scope>NUCLEOTIDE SEQUENCE [LARGE SCALE GENOMIC DNA]</scope>
    <source>
        <strain evidence="2 3">SMR5</strain>
    </source>
</reference>
<sequence>MGSKNNYIFGVVMQKDWRKRAISWLGKNSADQQKWAITYLGKKGWFDRGRRVDESNYDFLVTHIRNAPDLLKNENDIRKMKGAWTQKKKRDDKKGATKSYSFIMSESVGPKLKYLKKKRGEPAYKIVETLVSDYHQEVKVAAWLEMSQKQLEKRLKDVDQQLEELGGKSTELESREEELQRKEAELKRRTEELEQLEGEVLEYGEAVDNKRDLITQLFSDFTDAIHAHMLNQWVIRRQVSQSVGGREVSLRPFGLNYEGRSKASLFLKPYKDLLASLKR</sequence>
<keyword evidence="1" id="KW-0175">Coiled coil</keyword>
<accession>A0A1W6KBG1</accession>
<proteinExistence type="predicted"/>
<name>A0A1W6KBG1_9GAMM</name>